<proteinExistence type="predicted"/>
<feature type="region of interest" description="Disordered" evidence="3">
    <location>
        <begin position="392"/>
        <end position="424"/>
    </location>
</feature>
<evidence type="ECO:0000313" key="4">
    <source>
        <dbReference type="EMBL" id="RRR17766.1"/>
    </source>
</evidence>
<keyword evidence="1" id="KW-0547">Nucleotide-binding</keyword>
<dbReference type="SUPFAM" id="SSF52540">
    <property type="entry name" value="P-loop containing nucleoside triphosphate hydrolases"/>
    <property type="match status" value="1"/>
</dbReference>
<dbReference type="PANTHER" id="PTHR43384:SF11">
    <property type="entry name" value="SEPTUM SITE DETERMINING PROTEIN"/>
    <property type="match status" value="1"/>
</dbReference>
<dbReference type="Gene3D" id="3.40.50.300">
    <property type="entry name" value="P-loop containing nucleotide triphosphate hydrolases"/>
    <property type="match status" value="1"/>
</dbReference>
<keyword evidence="5" id="KW-1185">Reference proteome</keyword>
<accession>A0A3R8X4U0</accession>
<organism evidence="4 5">
    <name type="scientific">Brachybacterium paraconglomeratum</name>
    <dbReference type="NCBI Taxonomy" id="173362"/>
    <lineage>
        <taxon>Bacteria</taxon>
        <taxon>Bacillati</taxon>
        <taxon>Actinomycetota</taxon>
        <taxon>Actinomycetes</taxon>
        <taxon>Micrococcales</taxon>
        <taxon>Dermabacteraceae</taxon>
        <taxon>Brachybacterium</taxon>
    </lineage>
</organism>
<gene>
    <name evidence="4" type="ORF">DS079_12490</name>
</gene>
<evidence type="ECO:0000256" key="1">
    <source>
        <dbReference type="ARBA" id="ARBA00022741"/>
    </source>
</evidence>
<dbReference type="GO" id="GO:0051782">
    <property type="term" value="P:negative regulation of cell division"/>
    <property type="evidence" value="ECO:0007669"/>
    <property type="project" value="TreeGrafter"/>
</dbReference>
<feature type="compositionally biased region" description="Basic and acidic residues" evidence="3">
    <location>
        <begin position="413"/>
        <end position="424"/>
    </location>
</feature>
<protein>
    <submittedName>
        <fullName evidence="4">Pilus assembly protein CpaE</fullName>
    </submittedName>
</protein>
<dbReference type="PANTHER" id="PTHR43384">
    <property type="entry name" value="SEPTUM SITE-DETERMINING PROTEIN MIND HOMOLOG, CHLOROPLASTIC-RELATED"/>
    <property type="match status" value="1"/>
</dbReference>
<sequence length="424" mass="44598">MIDIVLCASGSDEVRIVHDLAMDRSRPARVVRRCADLTETLAVVSAGIGDVVLVDLSVRGLSRDAVATMLRGAAVIGLRSREESEATTVGLRDVLSSDAPIDEILATVTAAVSGGEEQDDWVQEAAAEPAQEAGRLVAVWGPTGAPGRSTIAANLAAETALAGHGTVLVDADTYGPSLSQLLGVLDEAPGLVAAARAHDRDTLTEETLDALLPVVQPHLRLLSGIGVPGRWAELRRGAMDGVWNALRRRGETVIADIGPVLEEDEELSYDTAAPQRNSAALSTLEAADAVIAVVGADPVSITRLLRDHGRLEELGVQELHVIVNRVGAPVPGDRLRDLIASRMQVDSLHLLPDDPVACRTAVWDGALLSEAAPRSPLRRGLRDIAASMLVPAAEEDGAGGEPEAGASPAPARGWRERVLERARR</sequence>
<dbReference type="InterPro" id="IPR027417">
    <property type="entry name" value="P-loop_NTPase"/>
</dbReference>
<keyword evidence="2" id="KW-0067">ATP-binding</keyword>
<dbReference type="Proteomes" id="UP000274327">
    <property type="component" value="Unassembled WGS sequence"/>
</dbReference>
<dbReference type="InterPro" id="IPR033756">
    <property type="entry name" value="YlxH/NBP35"/>
</dbReference>
<dbReference type="GO" id="GO:0016887">
    <property type="term" value="F:ATP hydrolysis activity"/>
    <property type="evidence" value="ECO:0007669"/>
    <property type="project" value="TreeGrafter"/>
</dbReference>
<name>A0A3R8X4U0_9MICO</name>
<dbReference type="RefSeq" id="WP_126988192.1">
    <property type="nucleotide sequence ID" value="NZ_JALXWX010000139.1"/>
</dbReference>
<dbReference type="InterPro" id="IPR050625">
    <property type="entry name" value="ParA/MinD_ATPase"/>
</dbReference>
<dbReference type="GO" id="GO:0005829">
    <property type="term" value="C:cytosol"/>
    <property type="evidence" value="ECO:0007669"/>
    <property type="project" value="TreeGrafter"/>
</dbReference>
<comment type="caution">
    <text evidence="4">The sequence shown here is derived from an EMBL/GenBank/DDBJ whole genome shotgun (WGS) entry which is preliminary data.</text>
</comment>
<dbReference type="GO" id="GO:0005524">
    <property type="term" value="F:ATP binding"/>
    <property type="evidence" value="ECO:0007669"/>
    <property type="project" value="UniProtKB-KW"/>
</dbReference>
<dbReference type="GO" id="GO:0009898">
    <property type="term" value="C:cytoplasmic side of plasma membrane"/>
    <property type="evidence" value="ECO:0007669"/>
    <property type="project" value="TreeGrafter"/>
</dbReference>
<evidence type="ECO:0000256" key="2">
    <source>
        <dbReference type="ARBA" id="ARBA00022840"/>
    </source>
</evidence>
<dbReference type="GeneID" id="78121840"/>
<evidence type="ECO:0000256" key="3">
    <source>
        <dbReference type="SAM" id="MobiDB-lite"/>
    </source>
</evidence>
<feature type="compositionally biased region" description="Low complexity" evidence="3">
    <location>
        <begin position="401"/>
        <end position="411"/>
    </location>
</feature>
<evidence type="ECO:0000313" key="5">
    <source>
        <dbReference type="Proteomes" id="UP000274327"/>
    </source>
</evidence>
<dbReference type="AlphaFoldDB" id="A0A3R8X4U0"/>
<reference evidence="4 5" key="1">
    <citation type="submission" date="2018-07" db="EMBL/GenBank/DDBJ databases">
        <title>Brachybacteriurn paraconglorneratum KCTC 9916.</title>
        <authorList>
            <person name="Li Y."/>
        </authorList>
    </citation>
    <scope>NUCLEOTIDE SEQUENCE [LARGE SCALE GENOMIC DNA]</scope>
    <source>
        <strain evidence="4 5">KCTC 9916</strain>
    </source>
</reference>
<dbReference type="EMBL" id="QOCI01000010">
    <property type="protein sequence ID" value="RRR17766.1"/>
    <property type="molecule type" value="Genomic_DNA"/>
</dbReference>
<dbReference type="Pfam" id="PF10609">
    <property type="entry name" value="ParA"/>
    <property type="match status" value="1"/>
</dbReference>